<dbReference type="NCBIfam" id="TIGR00233">
    <property type="entry name" value="trpS"/>
    <property type="match status" value="1"/>
</dbReference>
<evidence type="ECO:0000256" key="1">
    <source>
        <dbReference type="ARBA" id="ARBA00004305"/>
    </source>
</evidence>
<dbReference type="GO" id="GO:0070183">
    <property type="term" value="P:mitochondrial tryptophanyl-tRNA aminoacylation"/>
    <property type="evidence" value="ECO:0007669"/>
    <property type="project" value="TreeGrafter"/>
</dbReference>
<dbReference type="Pfam" id="PF00579">
    <property type="entry name" value="tRNA-synt_1b"/>
    <property type="match status" value="1"/>
</dbReference>
<evidence type="ECO:0000256" key="11">
    <source>
        <dbReference type="RuleBase" id="RU363036"/>
    </source>
</evidence>
<evidence type="ECO:0000256" key="6">
    <source>
        <dbReference type="ARBA" id="ARBA00022840"/>
    </source>
</evidence>
<evidence type="ECO:0000313" key="12">
    <source>
        <dbReference type="EMBL" id="KAG0648338.1"/>
    </source>
</evidence>
<evidence type="ECO:0000313" key="13">
    <source>
        <dbReference type="Proteomes" id="UP000785200"/>
    </source>
</evidence>
<evidence type="ECO:0000256" key="8">
    <source>
        <dbReference type="ARBA" id="ARBA00023146"/>
    </source>
</evidence>
<comment type="subcellular location">
    <subcellularLocation>
        <location evidence="1">Mitochondrion matrix</location>
    </subcellularLocation>
</comment>
<evidence type="ECO:0000256" key="10">
    <source>
        <dbReference type="ARBA" id="ARBA00069760"/>
    </source>
</evidence>
<proteinExistence type="inferred from homology"/>
<keyword evidence="13" id="KW-1185">Reference proteome</keyword>
<dbReference type="PANTHER" id="PTHR43766:SF1">
    <property type="entry name" value="TRYPTOPHAN--TRNA LIGASE, MITOCHONDRIAL"/>
    <property type="match status" value="1"/>
</dbReference>
<dbReference type="InterPro" id="IPR001412">
    <property type="entry name" value="aa-tRNA-synth_I_CS"/>
</dbReference>
<name>A0A9P6VI17_9HELO</name>
<evidence type="ECO:0000256" key="3">
    <source>
        <dbReference type="ARBA" id="ARBA00013161"/>
    </source>
</evidence>
<dbReference type="Gene3D" id="1.10.240.10">
    <property type="entry name" value="Tyrosyl-Transfer RNA Synthetase"/>
    <property type="match status" value="1"/>
</dbReference>
<keyword evidence="6 11" id="KW-0067">ATP-binding</keyword>
<keyword evidence="7 11" id="KW-0648">Protein biosynthesis</keyword>
<dbReference type="InterPro" id="IPR002305">
    <property type="entry name" value="aa-tRNA-synth_Ic"/>
</dbReference>
<keyword evidence="5 11" id="KW-0547">Nucleotide-binding</keyword>
<comment type="caution">
    <text evidence="12">The sequence shown here is derived from an EMBL/GenBank/DDBJ whole genome shotgun (WGS) entry which is preliminary data.</text>
</comment>
<dbReference type="GO" id="GO:0004830">
    <property type="term" value="F:tryptophan-tRNA ligase activity"/>
    <property type="evidence" value="ECO:0007669"/>
    <property type="project" value="UniProtKB-EC"/>
</dbReference>
<dbReference type="FunFam" id="1.10.240.10:FF:000002">
    <property type="entry name" value="Tryptophan--tRNA ligase"/>
    <property type="match status" value="1"/>
</dbReference>
<dbReference type="Proteomes" id="UP000785200">
    <property type="component" value="Unassembled WGS sequence"/>
</dbReference>
<dbReference type="CDD" id="cd00806">
    <property type="entry name" value="TrpRS_core"/>
    <property type="match status" value="1"/>
</dbReference>
<dbReference type="AlphaFoldDB" id="A0A9P6VI17"/>
<dbReference type="FunFam" id="3.40.50.620:FF:000082">
    <property type="entry name" value="MSW1p Mitochondrial tryptophanyl-tRNA synthetase"/>
    <property type="match status" value="1"/>
</dbReference>
<dbReference type="GO" id="GO:0005759">
    <property type="term" value="C:mitochondrial matrix"/>
    <property type="evidence" value="ECO:0007669"/>
    <property type="project" value="UniProtKB-SubCell"/>
</dbReference>
<evidence type="ECO:0000256" key="7">
    <source>
        <dbReference type="ARBA" id="ARBA00022917"/>
    </source>
</evidence>
<dbReference type="InterPro" id="IPR014729">
    <property type="entry name" value="Rossmann-like_a/b/a_fold"/>
</dbReference>
<reference evidence="12" key="1">
    <citation type="submission" date="2019-07" db="EMBL/GenBank/DDBJ databases">
        <title>Hyphodiscus hymeniophilus genome sequencing and assembly.</title>
        <authorList>
            <person name="Kramer G."/>
            <person name="Nodwell J."/>
        </authorList>
    </citation>
    <scope>NUCLEOTIDE SEQUENCE</scope>
    <source>
        <strain evidence="12">ATCC 34498</strain>
    </source>
</reference>
<dbReference type="InterPro" id="IPR050203">
    <property type="entry name" value="Trp-tRNA_synthetase"/>
</dbReference>
<dbReference type="EC" id="6.1.1.2" evidence="3"/>
<dbReference type="SUPFAM" id="SSF52374">
    <property type="entry name" value="Nucleotidylyl transferase"/>
    <property type="match status" value="1"/>
</dbReference>
<protein>
    <recommendedName>
        <fullName evidence="10">Tryptophan--tRNA ligase, mitochondrial</fullName>
        <ecNumber evidence="3">6.1.1.2</ecNumber>
    </recommendedName>
    <alternativeName>
        <fullName evidence="9">Tryptophanyl-tRNA synthetase</fullName>
    </alternativeName>
</protein>
<dbReference type="Gene3D" id="3.40.50.620">
    <property type="entry name" value="HUPs"/>
    <property type="match status" value="1"/>
</dbReference>
<evidence type="ECO:0000256" key="5">
    <source>
        <dbReference type="ARBA" id="ARBA00022741"/>
    </source>
</evidence>
<evidence type="ECO:0000256" key="2">
    <source>
        <dbReference type="ARBA" id="ARBA00005594"/>
    </source>
</evidence>
<dbReference type="EMBL" id="VNKQ01000010">
    <property type="protein sequence ID" value="KAG0648338.1"/>
    <property type="molecule type" value="Genomic_DNA"/>
</dbReference>
<evidence type="ECO:0000256" key="9">
    <source>
        <dbReference type="ARBA" id="ARBA00030268"/>
    </source>
</evidence>
<organism evidence="12 13">
    <name type="scientific">Hyphodiscus hymeniophilus</name>
    <dbReference type="NCBI Taxonomy" id="353542"/>
    <lineage>
        <taxon>Eukaryota</taxon>
        <taxon>Fungi</taxon>
        <taxon>Dikarya</taxon>
        <taxon>Ascomycota</taxon>
        <taxon>Pezizomycotina</taxon>
        <taxon>Leotiomycetes</taxon>
        <taxon>Helotiales</taxon>
        <taxon>Hyphodiscaceae</taxon>
        <taxon>Hyphodiscus</taxon>
    </lineage>
</organism>
<gene>
    <name evidence="12" type="ORF">D0Z07_5170</name>
</gene>
<keyword evidence="8 11" id="KW-0030">Aminoacyl-tRNA synthetase</keyword>
<evidence type="ECO:0000256" key="4">
    <source>
        <dbReference type="ARBA" id="ARBA00022598"/>
    </source>
</evidence>
<keyword evidence="4 11" id="KW-0436">Ligase</keyword>
<comment type="similarity">
    <text evidence="2 11">Belongs to the class-I aminoacyl-tRNA synthetase family.</text>
</comment>
<sequence length="403" mass="44699">MLSICRPIQRTLASPNIKVIGPKWKHKACTSARFHSSAPNASDQVIFSGIQPTGIPHLGNYLGALQQWVHLQNTSPPSTKLLFSIVDLHAITISQDPAQLKQWKRESLATLLAVGLDEKRCGIFYQSSVPAHSELMWILSCTASMGYLSRMTQWKVSPELLQTFGLKSSNMWQSKLSLQDDASPLDGGSKSKLKLGLFSYPVLQAADVLVHRATHVPVGEDQSQHLEFARECVTNFNHAYGPHLVSPQTIMSPAKRVMSLQEPHLKMSKSHADPRSRILITDSADEIYRKVMSALTDSTNSVSYDPSKRPGVSNLLQLWSHFDAEGRSPEELALACRDMNLRTFKTKVSETIAASLEPIRMRFAELMREDGGAYVEHVEKQGARKARESADSTMAIVREAVGL</sequence>
<dbReference type="InterPro" id="IPR002306">
    <property type="entry name" value="Trp-tRNA-ligase"/>
</dbReference>
<dbReference type="GO" id="GO:0005524">
    <property type="term" value="F:ATP binding"/>
    <property type="evidence" value="ECO:0007669"/>
    <property type="project" value="UniProtKB-KW"/>
</dbReference>
<dbReference type="PANTHER" id="PTHR43766">
    <property type="entry name" value="TRYPTOPHAN--TRNA LIGASE, MITOCHONDRIAL"/>
    <property type="match status" value="1"/>
</dbReference>
<dbReference type="OrthoDB" id="15808at2759"/>
<dbReference type="PROSITE" id="PS00178">
    <property type="entry name" value="AA_TRNA_LIGASE_I"/>
    <property type="match status" value="1"/>
</dbReference>
<accession>A0A9P6VI17</accession>
<dbReference type="PRINTS" id="PR01039">
    <property type="entry name" value="TRNASYNTHTRP"/>
</dbReference>